<feature type="compositionally biased region" description="Pro residues" evidence="1">
    <location>
        <begin position="70"/>
        <end position="80"/>
    </location>
</feature>
<name>A0A9P7ULQ5_9PEZI</name>
<dbReference type="AlphaFoldDB" id="A0A9P7ULQ5"/>
<organism evidence="2 3">
    <name type="scientific">Colletotrichum scovillei</name>
    <dbReference type="NCBI Taxonomy" id="1209932"/>
    <lineage>
        <taxon>Eukaryota</taxon>
        <taxon>Fungi</taxon>
        <taxon>Dikarya</taxon>
        <taxon>Ascomycota</taxon>
        <taxon>Pezizomycotina</taxon>
        <taxon>Sordariomycetes</taxon>
        <taxon>Hypocreomycetidae</taxon>
        <taxon>Glomerellales</taxon>
        <taxon>Glomerellaceae</taxon>
        <taxon>Colletotrichum</taxon>
        <taxon>Colletotrichum acutatum species complex</taxon>
    </lineage>
</organism>
<evidence type="ECO:0000256" key="1">
    <source>
        <dbReference type="SAM" id="MobiDB-lite"/>
    </source>
</evidence>
<accession>A0A9P7ULQ5</accession>
<feature type="region of interest" description="Disordered" evidence="1">
    <location>
        <begin position="1"/>
        <end position="21"/>
    </location>
</feature>
<gene>
    <name evidence="2" type="ORF">JMJ77_008634</name>
</gene>
<proteinExistence type="predicted"/>
<feature type="non-terminal residue" evidence="2">
    <location>
        <position position="1"/>
    </location>
</feature>
<reference evidence="2" key="1">
    <citation type="submission" date="2021-05" db="EMBL/GenBank/DDBJ databases">
        <title>Comparative genomics of three Colletotrichum scovillei strains and genetic complementation revealed genes involved fungal growth and virulence on chili pepper.</title>
        <authorList>
            <person name="Hsieh D.-K."/>
            <person name="Chuang S.-C."/>
            <person name="Chen C.-Y."/>
            <person name="Chao Y.-T."/>
            <person name="Lu M.-Y.J."/>
            <person name="Lee M.-H."/>
            <person name="Shih M.-C."/>
        </authorList>
    </citation>
    <scope>NUCLEOTIDE SEQUENCE</scope>
    <source>
        <strain evidence="2">Coll-153</strain>
    </source>
</reference>
<keyword evidence="3" id="KW-1185">Reference proteome</keyword>
<evidence type="ECO:0000313" key="3">
    <source>
        <dbReference type="Proteomes" id="UP000699042"/>
    </source>
</evidence>
<comment type="caution">
    <text evidence="2">The sequence shown here is derived from an EMBL/GenBank/DDBJ whole genome shotgun (WGS) entry which is preliminary data.</text>
</comment>
<protein>
    <submittedName>
        <fullName evidence="2">Uncharacterized protein</fullName>
    </submittedName>
</protein>
<feature type="region of interest" description="Disordered" evidence="1">
    <location>
        <begin position="65"/>
        <end position="124"/>
    </location>
</feature>
<sequence>AIVDVEPSHCPPTVSQPSDTSHGHWNLYLLEPNPSWFHHQLVSVVVVDNSHTPLLAVIDPSHFTLRHRPPFPSHPKLPPAPREEGPSNGEGNWVVNNPSIPVQDGRQFTGPRRQATPGLANSVP</sequence>
<dbReference type="EMBL" id="JAESDN010000002">
    <property type="protein sequence ID" value="KAG7056185.1"/>
    <property type="molecule type" value="Genomic_DNA"/>
</dbReference>
<evidence type="ECO:0000313" key="2">
    <source>
        <dbReference type="EMBL" id="KAG7056185.1"/>
    </source>
</evidence>
<dbReference type="Proteomes" id="UP000699042">
    <property type="component" value="Unassembled WGS sequence"/>
</dbReference>